<dbReference type="EMBL" id="KF540236">
    <property type="protein sequence ID" value="AIF26530.1"/>
    <property type="molecule type" value="Genomic_DNA"/>
</dbReference>
<feature type="transmembrane region" description="Helical" evidence="6">
    <location>
        <begin position="20"/>
        <end position="42"/>
    </location>
</feature>
<dbReference type="AlphaFoldDB" id="A0A0H3U7R5"/>
<evidence type="ECO:0000313" key="7">
    <source>
        <dbReference type="EMBL" id="AIF26530.1"/>
    </source>
</evidence>
<keyword evidence="4 6" id="KW-0472">Membrane</keyword>
<organism evidence="7">
    <name type="scientific">uncultured bacterium fosmid pJB42G5</name>
    <dbReference type="NCBI Taxonomy" id="1478064"/>
    <lineage>
        <taxon>Bacteria</taxon>
        <taxon>environmental samples</taxon>
    </lineage>
</organism>
<sequence>MDYREIRKKRERNAKVTGIVVTVAVHVLIVVFGAFSGFKYIYPPPEEKSILIEFEEIVEQDPIRVKTGTEPRMENPDPTQHINLVKASEAQVEGRKANLAQEATVGPDGDVEVPEPPREKEINKRALFHAADNTSDKDTLAPQTAYKPSDNLSAGHASGNAKNGKTTGEPNAHLKGRQVLGQIPSPSYGVQRDGVVVVSIWVNNYGEVTKAIAGADGTTVTDNELWAAARSAALKTHFNMAPDAPVLQEGTITYNFKLK</sequence>
<evidence type="ECO:0000256" key="3">
    <source>
        <dbReference type="ARBA" id="ARBA00022989"/>
    </source>
</evidence>
<feature type="region of interest" description="Disordered" evidence="5">
    <location>
        <begin position="135"/>
        <end position="170"/>
    </location>
</feature>
<dbReference type="NCBIfam" id="TIGR01352">
    <property type="entry name" value="tonB_Cterm"/>
    <property type="match status" value="1"/>
</dbReference>
<feature type="compositionally biased region" description="Polar residues" evidence="5">
    <location>
        <begin position="160"/>
        <end position="169"/>
    </location>
</feature>
<evidence type="ECO:0000256" key="1">
    <source>
        <dbReference type="ARBA" id="ARBA00004167"/>
    </source>
</evidence>
<evidence type="ECO:0000256" key="4">
    <source>
        <dbReference type="ARBA" id="ARBA00023136"/>
    </source>
</evidence>
<dbReference type="InterPro" id="IPR006260">
    <property type="entry name" value="TonB/TolA_C"/>
</dbReference>
<comment type="subcellular location">
    <subcellularLocation>
        <location evidence="1">Membrane</location>
        <topology evidence="1">Single-pass membrane protein</topology>
    </subcellularLocation>
</comment>
<evidence type="ECO:0000256" key="6">
    <source>
        <dbReference type="SAM" id="Phobius"/>
    </source>
</evidence>
<proteinExistence type="predicted"/>
<evidence type="ECO:0000256" key="2">
    <source>
        <dbReference type="ARBA" id="ARBA00022692"/>
    </source>
</evidence>
<keyword evidence="3 6" id="KW-1133">Transmembrane helix</keyword>
<reference evidence="7" key="1">
    <citation type="submission" date="2013-08" db="EMBL/GenBank/DDBJ databases">
        <title>Comparison of modified E. coli strains.</title>
        <authorList>
            <person name="Juergensen J."/>
            <person name="Bonge A."/>
            <person name="Streit W.R."/>
        </authorList>
    </citation>
    <scope>NUCLEOTIDE SEQUENCE</scope>
</reference>
<evidence type="ECO:0000256" key="5">
    <source>
        <dbReference type="SAM" id="MobiDB-lite"/>
    </source>
</evidence>
<accession>A0A0H3U7R5</accession>
<evidence type="ECO:0008006" key="8">
    <source>
        <dbReference type="Google" id="ProtNLM"/>
    </source>
</evidence>
<keyword evidence="2 6" id="KW-0812">Transmembrane</keyword>
<dbReference type="GO" id="GO:0016020">
    <property type="term" value="C:membrane"/>
    <property type="evidence" value="ECO:0007669"/>
    <property type="project" value="UniProtKB-SubCell"/>
</dbReference>
<protein>
    <recommendedName>
        <fullName evidence="8">TonB C-terminal domain-containing protein</fullName>
    </recommendedName>
</protein>
<dbReference type="SUPFAM" id="SSF74653">
    <property type="entry name" value="TolA/TonB C-terminal domain"/>
    <property type="match status" value="1"/>
</dbReference>
<name>A0A0H3U7R5_9BACT</name>